<name>A0ABV7JBV7_9GAMM</name>
<proteinExistence type="predicted"/>
<dbReference type="EMBL" id="JBHRTS010000004">
    <property type="protein sequence ID" value="MFC3194141.1"/>
    <property type="molecule type" value="Genomic_DNA"/>
</dbReference>
<comment type="caution">
    <text evidence="1">The sequence shown here is derived from an EMBL/GenBank/DDBJ whole genome shotgun (WGS) entry which is preliminary data.</text>
</comment>
<reference evidence="2" key="1">
    <citation type="journal article" date="2019" name="Int. J. Syst. Evol. Microbiol.">
        <title>The Global Catalogue of Microorganisms (GCM) 10K type strain sequencing project: providing services to taxonomists for standard genome sequencing and annotation.</title>
        <authorList>
            <consortium name="The Broad Institute Genomics Platform"/>
            <consortium name="The Broad Institute Genome Sequencing Center for Infectious Disease"/>
            <person name="Wu L."/>
            <person name="Ma J."/>
        </authorList>
    </citation>
    <scope>NUCLEOTIDE SEQUENCE [LARGE SCALE GENOMIC DNA]</scope>
    <source>
        <strain evidence="2">KCTC 42953</strain>
    </source>
</reference>
<evidence type="ECO:0000313" key="1">
    <source>
        <dbReference type="EMBL" id="MFC3194141.1"/>
    </source>
</evidence>
<accession>A0ABV7JBV7</accession>
<dbReference type="Proteomes" id="UP001595533">
    <property type="component" value="Unassembled WGS sequence"/>
</dbReference>
<organism evidence="1 2">
    <name type="scientific">Marinicella sediminis</name>
    <dbReference type="NCBI Taxonomy" id="1792834"/>
    <lineage>
        <taxon>Bacteria</taxon>
        <taxon>Pseudomonadati</taxon>
        <taxon>Pseudomonadota</taxon>
        <taxon>Gammaproteobacteria</taxon>
        <taxon>Lysobacterales</taxon>
        <taxon>Marinicellaceae</taxon>
        <taxon>Marinicella</taxon>
    </lineage>
</organism>
<gene>
    <name evidence="1" type="ORF">ACFODZ_07800</name>
</gene>
<keyword evidence="2" id="KW-1185">Reference proteome</keyword>
<dbReference type="RefSeq" id="WP_077412409.1">
    <property type="nucleotide sequence ID" value="NZ_JBHRTS010000004.1"/>
</dbReference>
<protein>
    <submittedName>
        <fullName evidence="1">Uncharacterized protein</fullName>
    </submittedName>
</protein>
<evidence type="ECO:0000313" key="2">
    <source>
        <dbReference type="Proteomes" id="UP001595533"/>
    </source>
</evidence>
<sequence>MKINVRLLEKIGQSQSVHQVTSITQMANKFGVSQYQFKKMIKQNQDMVCLLLPDDDDDANDAGDDGEE</sequence>